<keyword evidence="3" id="KW-1185">Reference proteome</keyword>
<dbReference type="EMBL" id="RAXV01000008">
    <property type="protein sequence ID" value="RKG32595.1"/>
    <property type="molecule type" value="Genomic_DNA"/>
</dbReference>
<dbReference type="AlphaFoldDB" id="A0A3A8ED97"/>
<sequence>MTSSQIEVSAELAPKTAQVRKKTKTEASLLAYRLMILYRFALALIGGYALAYLSAVTITQVFAEQRGSAAMAATLIAFTVWTGAFIWVFMVNKTLKASLGILLPVLALFIFCTFLGN</sequence>
<keyword evidence="1" id="KW-1133">Transmembrane helix</keyword>
<evidence type="ECO:0000313" key="2">
    <source>
        <dbReference type="EMBL" id="RKG32595.1"/>
    </source>
</evidence>
<dbReference type="RefSeq" id="WP_120401856.1">
    <property type="nucleotide sequence ID" value="NZ_RAXV01000008.1"/>
</dbReference>
<evidence type="ECO:0008006" key="4">
    <source>
        <dbReference type="Google" id="ProtNLM"/>
    </source>
</evidence>
<organism evidence="2 3">
    <name type="scientific">Acinetobacter tianfuensis</name>
    <dbReference type="NCBI Taxonomy" id="2419603"/>
    <lineage>
        <taxon>Bacteria</taxon>
        <taxon>Pseudomonadati</taxon>
        <taxon>Pseudomonadota</taxon>
        <taxon>Gammaproteobacteria</taxon>
        <taxon>Moraxellales</taxon>
        <taxon>Moraxellaceae</taxon>
        <taxon>Acinetobacter</taxon>
    </lineage>
</organism>
<accession>A0A3A8ED97</accession>
<gene>
    <name evidence="2" type="ORF">D7V32_05225</name>
</gene>
<evidence type="ECO:0000256" key="1">
    <source>
        <dbReference type="SAM" id="Phobius"/>
    </source>
</evidence>
<dbReference type="Proteomes" id="UP000282388">
    <property type="component" value="Unassembled WGS sequence"/>
</dbReference>
<name>A0A3A8ED97_9GAMM</name>
<feature type="transmembrane region" description="Helical" evidence="1">
    <location>
        <begin position="40"/>
        <end position="63"/>
    </location>
</feature>
<keyword evidence="1" id="KW-0472">Membrane</keyword>
<reference evidence="2 3" key="1">
    <citation type="submission" date="2018-09" db="EMBL/GenBank/DDBJ databases">
        <title>The draft genome of Acinetobacter spp. strains.</title>
        <authorList>
            <person name="Qin J."/>
            <person name="Feng Y."/>
            <person name="Zong Z."/>
        </authorList>
    </citation>
    <scope>NUCLEOTIDE SEQUENCE [LARGE SCALE GENOMIC DNA]</scope>
    <source>
        <strain evidence="2 3">WCHAc060012</strain>
    </source>
</reference>
<comment type="caution">
    <text evidence="2">The sequence shown here is derived from an EMBL/GenBank/DDBJ whole genome shotgun (WGS) entry which is preliminary data.</text>
</comment>
<keyword evidence="1" id="KW-0812">Transmembrane</keyword>
<feature type="transmembrane region" description="Helical" evidence="1">
    <location>
        <begin position="69"/>
        <end position="90"/>
    </location>
</feature>
<evidence type="ECO:0000313" key="3">
    <source>
        <dbReference type="Proteomes" id="UP000282388"/>
    </source>
</evidence>
<feature type="transmembrane region" description="Helical" evidence="1">
    <location>
        <begin position="97"/>
        <end position="116"/>
    </location>
</feature>
<dbReference type="OrthoDB" id="6712326at2"/>
<proteinExistence type="predicted"/>
<protein>
    <recommendedName>
        <fullName evidence="4">Iron transporter</fullName>
    </recommendedName>
</protein>